<feature type="chain" id="PRO_5005892141" evidence="1">
    <location>
        <begin position="20"/>
        <end position="361"/>
    </location>
</feature>
<evidence type="ECO:0000313" key="2">
    <source>
        <dbReference type="Proteomes" id="UP000038045"/>
    </source>
</evidence>
<dbReference type="WBParaSite" id="PTRK_0001094200.1">
    <property type="protein sequence ID" value="PTRK_0001094200.1"/>
    <property type="gene ID" value="PTRK_0001094200"/>
</dbReference>
<keyword evidence="1" id="KW-0732">Signal</keyword>
<proteinExistence type="predicted"/>
<accession>A0A0N4ZR02</accession>
<protein>
    <submittedName>
        <fullName evidence="3">Uncharacterized protein</fullName>
    </submittedName>
</protein>
<sequence length="361" mass="42347">MSIMYLSSLFLLFLSIVIGALKIPIQDENGYCNLYEDINQNVEILRYLSMSNTISIPCTFFIPSITRKSCHENELFSDMSFLKELNIEVDIQNIKEPKWIEGKNGEKNKCVNVVKNVDIKISKPYYTNIFLLWKEFFNLTSVDITYEEVSEEEEIIFEYTRNLSVTIIPITKEIMKINEDGYKIISSKNKRNEIIEKEKNINSNKNEMKKDNNIISYAKNHITNCTFNYLNFFPSNLFNFTSYTSSFYSFLKFSNSLCENFLQSLGSRSNTNYENCFIGECVEENKNWYDCETLKSPHIFVISIVPKNFEKNCNSLMGLELNNINFDVLRKTYEFEKLPNINLNLPSNFLYPFNCVEENDE</sequence>
<evidence type="ECO:0000313" key="3">
    <source>
        <dbReference type="WBParaSite" id="PTRK_0001094200.1"/>
    </source>
</evidence>
<dbReference type="Proteomes" id="UP000038045">
    <property type="component" value="Unplaced"/>
</dbReference>
<evidence type="ECO:0000256" key="1">
    <source>
        <dbReference type="SAM" id="SignalP"/>
    </source>
</evidence>
<organism evidence="2 3">
    <name type="scientific">Parastrongyloides trichosuri</name>
    <name type="common">Possum-specific nematode worm</name>
    <dbReference type="NCBI Taxonomy" id="131310"/>
    <lineage>
        <taxon>Eukaryota</taxon>
        <taxon>Metazoa</taxon>
        <taxon>Ecdysozoa</taxon>
        <taxon>Nematoda</taxon>
        <taxon>Chromadorea</taxon>
        <taxon>Rhabditida</taxon>
        <taxon>Tylenchina</taxon>
        <taxon>Panagrolaimomorpha</taxon>
        <taxon>Strongyloidoidea</taxon>
        <taxon>Strongyloididae</taxon>
        <taxon>Parastrongyloides</taxon>
    </lineage>
</organism>
<dbReference type="AlphaFoldDB" id="A0A0N4ZR02"/>
<keyword evidence="2" id="KW-1185">Reference proteome</keyword>
<reference evidence="3" key="1">
    <citation type="submission" date="2017-02" db="UniProtKB">
        <authorList>
            <consortium name="WormBaseParasite"/>
        </authorList>
    </citation>
    <scope>IDENTIFICATION</scope>
</reference>
<name>A0A0N4ZR02_PARTI</name>
<feature type="signal peptide" evidence="1">
    <location>
        <begin position="1"/>
        <end position="19"/>
    </location>
</feature>